<evidence type="ECO:0000256" key="1">
    <source>
        <dbReference type="ARBA" id="ARBA00022801"/>
    </source>
</evidence>
<dbReference type="GO" id="GO:0016787">
    <property type="term" value="F:hydrolase activity"/>
    <property type="evidence" value="ECO:0007669"/>
    <property type="project" value="UniProtKB-KW"/>
</dbReference>
<dbReference type="PANTHER" id="PTHR12872:SF1">
    <property type="entry name" value="ALPHA-N-ACETYLGLUCOSAMINIDASE"/>
    <property type="match status" value="1"/>
</dbReference>
<keyword evidence="6" id="KW-1185">Reference proteome</keyword>
<evidence type="ECO:0000259" key="4">
    <source>
        <dbReference type="Pfam" id="PF12971"/>
    </source>
</evidence>
<organism evidence="5 6">
    <name type="scientific">Podila minutissima</name>
    <dbReference type="NCBI Taxonomy" id="64525"/>
    <lineage>
        <taxon>Eukaryota</taxon>
        <taxon>Fungi</taxon>
        <taxon>Fungi incertae sedis</taxon>
        <taxon>Mucoromycota</taxon>
        <taxon>Mortierellomycotina</taxon>
        <taxon>Mortierellomycetes</taxon>
        <taxon>Mortierellales</taxon>
        <taxon>Mortierellaceae</taxon>
        <taxon>Podila</taxon>
    </lineage>
</organism>
<feature type="domain" description="Alpha-N-acetylglucosaminidase N-terminal" evidence="4">
    <location>
        <begin position="91"/>
        <end position="175"/>
    </location>
</feature>
<dbReference type="InterPro" id="IPR007781">
    <property type="entry name" value="NAGLU"/>
</dbReference>
<dbReference type="AlphaFoldDB" id="A0A9P5SGZ7"/>
<accession>A0A9P5SGZ7</accession>
<dbReference type="EMBL" id="JAAAUY010000700">
    <property type="protein sequence ID" value="KAF9327103.1"/>
    <property type="molecule type" value="Genomic_DNA"/>
</dbReference>
<dbReference type="Proteomes" id="UP000696485">
    <property type="component" value="Unassembled WGS sequence"/>
</dbReference>
<dbReference type="Gene3D" id="3.30.379.10">
    <property type="entry name" value="Chitobiase/beta-hexosaminidase domain 2-like"/>
    <property type="match status" value="1"/>
</dbReference>
<dbReference type="Gene3D" id="3.20.20.80">
    <property type="entry name" value="Glycosidases"/>
    <property type="match status" value="1"/>
</dbReference>
<gene>
    <name evidence="5" type="ORF">BG006_009569</name>
</gene>
<evidence type="ECO:0008006" key="7">
    <source>
        <dbReference type="Google" id="ProtNLM"/>
    </source>
</evidence>
<evidence type="ECO:0000313" key="5">
    <source>
        <dbReference type="EMBL" id="KAF9327103.1"/>
    </source>
</evidence>
<proteinExistence type="predicted"/>
<reference evidence="5" key="1">
    <citation type="journal article" date="2020" name="Fungal Divers.">
        <title>Resolving the Mortierellaceae phylogeny through synthesis of multi-gene phylogenetics and phylogenomics.</title>
        <authorList>
            <person name="Vandepol N."/>
            <person name="Liber J."/>
            <person name="Desiro A."/>
            <person name="Na H."/>
            <person name="Kennedy M."/>
            <person name="Barry K."/>
            <person name="Grigoriev I.V."/>
            <person name="Miller A.N."/>
            <person name="O'Donnell K."/>
            <person name="Stajich J.E."/>
            <person name="Bonito G."/>
        </authorList>
    </citation>
    <scope>NUCLEOTIDE SEQUENCE</scope>
    <source>
        <strain evidence="5">NVP1</strain>
    </source>
</reference>
<dbReference type="PANTHER" id="PTHR12872">
    <property type="entry name" value="ALPHA-N-ACETYLGLUCOSAMINIDASE"/>
    <property type="match status" value="1"/>
</dbReference>
<keyword evidence="2" id="KW-0732">Signal</keyword>
<comment type="caution">
    <text evidence="5">The sequence shown here is derived from an EMBL/GenBank/DDBJ whole genome shotgun (WGS) entry which is preliminary data.</text>
</comment>
<feature type="domain" description="Alpha-N-acetylglucosaminidase tim-barrel" evidence="3">
    <location>
        <begin position="205"/>
        <end position="491"/>
    </location>
</feature>
<dbReference type="InterPro" id="IPR029018">
    <property type="entry name" value="Hex-like_dom2"/>
</dbReference>
<keyword evidence="1" id="KW-0378">Hydrolase</keyword>
<name>A0A9P5SGZ7_9FUNG</name>
<dbReference type="InterPro" id="IPR024240">
    <property type="entry name" value="NAGLU_N"/>
</dbReference>
<feature type="signal peptide" evidence="2">
    <location>
        <begin position="1"/>
        <end position="43"/>
    </location>
</feature>
<dbReference type="InterPro" id="IPR017853">
    <property type="entry name" value="GH"/>
</dbReference>
<dbReference type="Pfam" id="PF12971">
    <property type="entry name" value="NAGLU_N"/>
    <property type="match status" value="1"/>
</dbReference>
<feature type="chain" id="PRO_5040235697" description="Alpha-N-acetylglucosaminidase" evidence="2">
    <location>
        <begin position="44"/>
        <end position="491"/>
    </location>
</feature>
<dbReference type="Pfam" id="PF05089">
    <property type="entry name" value="NAGLU"/>
    <property type="match status" value="1"/>
</dbReference>
<evidence type="ECO:0000313" key="6">
    <source>
        <dbReference type="Proteomes" id="UP000696485"/>
    </source>
</evidence>
<evidence type="ECO:0000259" key="3">
    <source>
        <dbReference type="Pfam" id="PF05089"/>
    </source>
</evidence>
<dbReference type="InterPro" id="IPR024733">
    <property type="entry name" value="NAGLU_tim-barrel"/>
</dbReference>
<sequence>MGPPLLAQPDRNKGPFNKTRPSSFLLILALLFLCSLWTSPTTASPIALTRPLSSQEAPLSSLSSTALAQASSESYSHPRLTKRQEPLSEQPLYDLVERLLPQPYHAHFVFKLQPGLTIASSTTNVHDAFRISNGEDNKIFVEGATLSGLGAGLNYYLKHVCKVEMSWSGDRFSGANGIPSTPPRITADVTTDPAGITRASFVPLRYYMNVVTFGYSFVFWDWKRWERELDWMVLNGVNMALGMVGQEYVVRRFYENLGLTREELNSFIGGPAFMPWQRMGNTQGSWGYANDTQFKNDWIDSQWELQQQIIERMKILNITAILPAFNGFVPRQLQTKFPNSTFEESSDWGGMPEKYSKVHFIPSTDPLFNTLSKQFIELQTSMYNGYTSHYYLLDLYNELVPTCTRVDCLQALTAGVMKALKSADPQAVWVLQGWFLLNRGVWQPPQTKAFFDGIREVNNGRDAFVIDLYSDVAPLWRSSEGFFGIDWGWSM</sequence>
<evidence type="ECO:0000256" key="2">
    <source>
        <dbReference type="SAM" id="SignalP"/>
    </source>
</evidence>
<protein>
    <recommendedName>
        <fullName evidence="7">Alpha-N-acetylglucosaminidase</fullName>
    </recommendedName>
</protein>
<dbReference type="SUPFAM" id="SSF51445">
    <property type="entry name" value="(Trans)glycosidases"/>
    <property type="match status" value="1"/>
</dbReference>